<evidence type="ECO:0000313" key="2">
    <source>
        <dbReference type="EMBL" id="MQL88433.1"/>
    </source>
</evidence>
<comment type="caution">
    <text evidence="2">The sequence shown here is derived from an EMBL/GenBank/DDBJ whole genome shotgun (WGS) entry which is preliminary data.</text>
</comment>
<dbReference type="EMBL" id="NMUH01001056">
    <property type="protein sequence ID" value="MQL88433.1"/>
    <property type="molecule type" value="Genomic_DNA"/>
</dbReference>
<protein>
    <submittedName>
        <fullName evidence="2">Uncharacterized protein</fullName>
    </submittedName>
</protein>
<feature type="compositionally biased region" description="Low complexity" evidence="1">
    <location>
        <begin position="1"/>
        <end position="19"/>
    </location>
</feature>
<sequence>MPHAHPPQHLLHAPAPAAHGLHNTTSRTANHQLHPIATAPQLQTNPSAESQQIRPLHSSIAPRSPALASAPPSRQLLSQIYKPQITTPELRVAHSFKQHQLLPAAFANNRLSSPSALVVVCTPGLDGITDSDKIREGCSLGLLQLDLAADRTPSYDIHQQSETLSLPNFVENFGFEFDIDFVVLAQFGIELPSCFGVDSFYRPNWAEEVVVDYMKVAEN</sequence>
<feature type="region of interest" description="Disordered" evidence="1">
    <location>
        <begin position="1"/>
        <end position="23"/>
    </location>
</feature>
<evidence type="ECO:0000313" key="3">
    <source>
        <dbReference type="Proteomes" id="UP000652761"/>
    </source>
</evidence>
<gene>
    <name evidence="2" type="ORF">Taro_020997</name>
</gene>
<reference evidence="2" key="1">
    <citation type="submission" date="2017-07" db="EMBL/GenBank/DDBJ databases">
        <title>Taro Niue Genome Assembly and Annotation.</title>
        <authorList>
            <person name="Atibalentja N."/>
            <person name="Keating K."/>
            <person name="Fields C.J."/>
        </authorList>
    </citation>
    <scope>NUCLEOTIDE SEQUENCE</scope>
    <source>
        <strain evidence="2">Niue_2</strain>
        <tissue evidence="2">Leaf</tissue>
    </source>
</reference>
<dbReference type="Proteomes" id="UP000652761">
    <property type="component" value="Unassembled WGS sequence"/>
</dbReference>
<dbReference type="AlphaFoldDB" id="A0A843V6W5"/>
<name>A0A843V6W5_COLES</name>
<organism evidence="2 3">
    <name type="scientific">Colocasia esculenta</name>
    <name type="common">Wild taro</name>
    <name type="synonym">Arum esculentum</name>
    <dbReference type="NCBI Taxonomy" id="4460"/>
    <lineage>
        <taxon>Eukaryota</taxon>
        <taxon>Viridiplantae</taxon>
        <taxon>Streptophyta</taxon>
        <taxon>Embryophyta</taxon>
        <taxon>Tracheophyta</taxon>
        <taxon>Spermatophyta</taxon>
        <taxon>Magnoliopsida</taxon>
        <taxon>Liliopsida</taxon>
        <taxon>Araceae</taxon>
        <taxon>Aroideae</taxon>
        <taxon>Colocasieae</taxon>
        <taxon>Colocasia</taxon>
    </lineage>
</organism>
<proteinExistence type="predicted"/>
<accession>A0A843V6W5</accession>
<evidence type="ECO:0000256" key="1">
    <source>
        <dbReference type="SAM" id="MobiDB-lite"/>
    </source>
</evidence>
<keyword evidence="3" id="KW-1185">Reference proteome</keyword>